<dbReference type="PROSITE" id="PS00076">
    <property type="entry name" value="PYRIDINE_REDOX_1"/>
    <property type="match status" value="1"/>
</dbReference>
<dbReference type="PIRSF" id="PIRSF000350">
    <property type="entry name" value="Mercury_reductase_MerA"/>
    <property type="match status" value="1"/>
</dbReference>
<dbReference type="InterPro" id="IPR023753">
    <property type="entry name" value="FAD/NAD-binding_dom"/>
</dbReference>
<feature type="disulfide bond" description="Redox-active" evidence="15">
    <location>
        <begin position="50"/>
        <end position="55"/>
    </location>
</feature>
<dbReference type="NCBIfam" id="TIGR01350">
    <property type="entry name" value="lipoamide_DH"/>
    <property type="match status" value="1"/>
</dbReference>
<evidence type="ECO:0000256" key="10">
    <source>
        <dbReference type="ARBA" id="ARBA00023157"/>
    </source>
</evidence>
<dbReference type="InterPro" id="IPR001100">
    <property type="entry name" value="Pyr_nuc-diS_OxRdtase"/>
</dbReference>
<dbReference type="OrthoDB" id="9800167at2"/>
<feature type="binding site" evidence="14">
    <location>
        <begin position="152"/>
        <end position="154"/>
    </location>
    <ligand>
        <name>FAD</name>
        <dbReference type="ChEBI" id="CHEBI:57692"/>
    </ligand>
</feature>
<evidence type="ECO:0000256" key="4">
    <source>
        <dbReference type="ARBA" id="ARBA00016961"/>
    </source>
</evidence>
<dbReference type="AlphaFoldDB" id="A0A2U2ACK0"/>
<keyword evidence="20" id="KW-1185">Reference proteome</keyword>
<comment type="similarity">
    <text evidence="2 16">Belongs to the class-I pyridine nucleotide-disulfide oxidoreductase family.</text>
</comment>
<feature type="domain" description="Pyridine nucleotide-disulphide oxidoreductase dimerisation" evidence="17">
    <location>
        <begin position="353"/>
        <end position="462"/>
    </location>
</feature>
<dbReference type="GO" id="GO:0004148">
    <property type="term" value="F:dihydrolipoyl dehydrogenase (NADH) activity"/>
    <property type="evidence" value="ECO:0007669"/>
    <property type="project" value="UniProtKB-EC"/>
</dbReference>
<evidence type="ECO:0000256" key="12">
    <source>
        <dbReference type="ARBA" id="ARBA00049187"/>
    </source>
</evidence>
<organism evidence="19 20">
    <name type="scientific">Ignatzschineria ureiclastica</name>
    <dbReference type="NCBI Taxonomy" id="472582"/>
    <lineage>
        <taxon>Bacteria</taxon>
        <taxon>Pseudomonadati</taxon>
        <taxon>Pseudomonadota</taxon>
        <taxon>Gammaproteobacteria</taxon>
        <taxon>Cardiobacteriales</taxon>
        <taxon>Ignatzschineriaceae</taxon>
        <taxon>Ignatzschineria</taxon>
    </lineage>
</organism>
<evidence type="ECO:0000256" key="16">
    <source>
        <dbReference type="RuleBase" id="RU003692"/>
    </source>
</evidence>
<keyword evidence="11 16" id="KW-0676">Redox-active center</keyword>
<feature type="binding site" evidence="14">
    <location>
        <position position="212"/>
    </location>
    <ligand>
        <name>NAD(+)</name>
        <dbReference type="ChEBI" id="CHEBI:57540"/>
    </ligand>
</feature>
<dbReference type="InterPro" id="IPR016156">
    <property type="entry name" value="FAD/NAD-linked_Rdtase_dimer_sf"/>
</dbReference>
<evidence type="ECO:0000256" key="11">
    <source>
        <dbReference type="ARBA" id="ARBA00023284"/>
    </source>
</evidence>
<comment type="catalytic activity">
    <reaction evidence="12 16">
        <text>N(6)-[(R)-dihydrolipoyl]-L-lysyl-[protein] + NAD(+) = N(6)-[(R)-lipoyl]-L-lysyl-[protein] + NADH + H(+)</text>
        <dbReference type="Rhea" id="RHEA:15045"/>
        <dbReference type="Rhea" id="RHEA-COMP:10474"/>
        <dbReference type="Rhea" id="RHEA-COMP:10475"/>
        <dbReference type="ChEBI" id="CHEBI:15378"/>
        <dbReference type="ChEBI" id="CHEBI:57540"/>
        <dbReference type="ChEBI" id="CHEBI:57945"/>
        <dbReference type="ChEBI" id="CHEBI:83099"/>
        <dbReference type="ChEBI" id="CHEBI:83100"/>
        <dbReference type="EC" id="1.8.1.4"/>
    </reaction>
</comment>
<keyword evidence="7 14" id="KW-0274">FAD</keyword>
<name>A0A2U2ACK0_9GAMM</name>
<feature type="binding site" evidence="14">
    <location>
        <position position="279"/>
    </location>
    <ligand>
        <name>NAD(+)</name>
        <dbReference type="ChEBI" id="CHEBI:57540"/>
    </ligand>
</feature>
<sequence>MAQKEFDVIVIGGGPAGYVAAIRAAQLGLKTACVEKWIGKSGKPALGGTCLNVGCIPSKALLESSALFEEAKDHSAVHGITVGDIKMDPKAMIERKDKIVAELTGGIAMLFQANKVEWLQGTGKLLKENVVEVTSHEGKAETYKAKDIILATGSVPMDIPPAKVDNKRIIDSTGALDLTEVPKRLGVIGAGVIGLEMASVWSRLGAEVVIFEAMDQFLSAADQAIAKDAAKHFKKQGLDIRLGAKVTGSTATDKDVTVQYSDKSGEHEETFDYLLVAVGRRAFTENIVDPAVGLEMDGRMVKVDDQCKTNLPHVWAIGDLVRGPMLAHKGSAEGIAVAQWIAGQYGRVNYDVIPWVIYTHPEIAWAGKTEEQCKAEGIAVITSSFPFAASGRAKAMGATEGMIKMIADAKTDKLLGVHIVGPNASELIHEAVIVLEFGGTSEDIASTIHAHPTLAEGVMEAAHGIHKSAIHMMNRK</sequence>
<evidence type="ECO:0000313" key="19">
    <source>
        <dbReference type="EMBL" id="PWD80378.1"/>
    </source>
</evidence>
<evidence type="ECO:0000256" key="13">
    <source>
        <dbReference type="PIRSR" id="PIRSR000350-2"/>
    </source>
</evidence>
<dbReference type="FunFam" id="3.50.50.60:FF:000001">
    <property type="entry name" value="Dihydrolipoyl dehydrogenase, mitochondrial"/>
    <property type="match status" value="1"/>
</dbReference>
<evidence type="ECO:0000256" key="2">
    <source>
        <dbReference type="ARBA" id="ARBA00007532"/>
    </source>
</evidence>
<keyword evidence="9 14" id="KW-0520">NAD</keyword>
<evidence type="ECO:0000256" key="3">
    <source>
        <dbReference type="ARBA" id="ARBA00012608"/>
    </source>
</evidence>
<evidence type="ECO:0000256" key="8">
    <source>
        <dbReference type="ARBA" id="ARBA00023002"/>
    </source>
</evidence>
<dbReference type="Pfam" id="PF02852">
    <property type="entry name" value="Pyr_redox_dim"/>
    <property type="match status" value="1"/>
</dbReference>
<keyword evidence="10" id="KW-1015">Disulfide bond</keyword>
<comment type="subcellular location">
    <subcellularLocation>
        <location evidence="1">Cytoplasm</location>
    </subcellularLocation>
</comment>
<evidence type="ECO:0000256" key="14">
    <source>
        <dbReference type="PIRSR" id="PIRSR000350-3"/>
    </source>
</evidence>
<keyword evidence="8 16" id="KW-0560">Oxidoreductase</keyword>
<feature type="binding site" evidence="14">
    <location>
        <begin position="325"/>
        <end position="328"/>
    </location>
    <ligand>
        <name>FAD</name>
        <dbReference type="ChEBI" id="CHEBI:57692"/>
    </ligand>
</feature>
<comment type="miscellaneous">
    <text evidence="16">The active site is a redox-active disulfide bond.</text>
</comment>
<dbReference type="Proteomes" id="UP000245020">
    <property type="component" value="Unassembled WGS sequence"/>
</dbReference>
<evidence type="ECO:0000256" key="6">
    <source>
        <dbReference type="ARBA" id="ARBA00022630"/>
    </source>
</evidence>
<comment type="caution">
    <text evidence="19">The sequence shown here is derived from an EMBL/GenBank/DDBJ whole genome shotgun (WGS) entry which is preliminary data.</text>
</comment>
<dbReference type="InterPro" id="IPR004099">
    <property type="entry name" value="Pyr_nucl-diS_OxRdtase_dimer"/>
</dbReference>
<dbReference type="EC" id="1.8.1.4" evidence="3 16"/>
<feature type="binding site" evidence="14">
    <location>
        <position position="319"/>
    </location>
    <ligand>
        <name>FAD</name>
        <dbReference type="ChEBI" id="CHEBI:57692"/>
    </ligand>
</feature>
<feature type="binding site" evidence="14">
    <location>
        <position position="123"/>
    </location>
    <ligand>
        <name>FAD</name>
        <dbReference type="ChEBI" id="CHEBI:57692"/>
    </ligand>
</feature>
<evidence type="ECO:0000259" key="17">
    <source>
        <dbReference type="Pfam" id="PF02852"/>
    </source>
</evidence>
<dbReference type="GO" id="GO:0050660">
    <property type="term" value="F:flavin adenine dinucleotide binding"/>
    <property type="evidence" value="ECO:0007669"/>
    <property type="project" value="InterPro"/>
</dbReference>
<feature type="binding site" evidence="14">
    <location>
        <begin position="189"/>
        <end position="196"/>
    </location>
    <ligand>
        <name>NAD(+)</name>
        <dbReference type="ChEBI" id="CHEBI:57540"/>
    </ligand>
</feature>
<protein>
    <recommendedName>
        <fullName evidence="4 16">Dihydrolipoyl dehydrogenase</fullName>
        <ecNumber evidence="3 16">1.8.1.4</ecNumber>
    </recommendedName>
</protein>
<evidence type="ECO:0000256" key="9">
    <source>
        <dbReference type="ARBA" id="ARBA00023027"/>
    </source>
</evidence>
<dbReference type="RefSeq" id="WP_109189822.1">
    <property type="nucleotide sequence ID" value="NZ_BMYA01000004.1"/>
</dbReference>
<dbReference type="GO" id="GO:0005737">
    <property type="term" value="C:cytoplasm"/>
    <property type="evidence" value="ECO:0007669"/>
    <property type="project" value="UniProtKB-SubCell"/>
</dbReference>
<evidence type="ECO:0000256" key="1">
    <source>
        <dbReference type="ARBA" id="ARBA00004496"/>
    </source>
</evidence>
<dbReference type="FunFam" id="3.30.390.30:FF:000001">
    <property type="entry name" value="Dihydrolipoyl dehydrogenase"/>
    <property type="match status" value="1"/>
</dbReference>
<reference evidence="20" key="1">
    <citation type="submission" date="2018-05" db="EMBL/GenBank/DDBJ databases">
        <title>Ignatzschineria dubaiensis sp. nov., isolated from necrotic foot tissues of dromedaries (Camelus dromedarius) and associated maggots in Dubai, United Arab Emirates.</title>
        <authorList>
            <person name="Tsang C.C."/>
            <person name="Tang J.Y.M."/>
            <person name="Fong J.Y.H."/>
            <person name="Kinne J."/>
            <person name="Lee H.H."/>
            <person name="Joseph M."/>
            <person name="Jose S."/>
            <person name="Schuster R.K."/>
            <person name="Tang Y."/>
            <person name="Sivakumar S."/>
            <person name="Chen J.H.K."/>
            <person name="Teng J.L.L."/>
            <person name="Lau S.K.P."/>
            <person name="Wernery U."/>
            <person name="Woo P.C.Y."/>
        </authorList>
    </citation>
    <scope>NUCLEOTIDE SEQUENCE [LARGE SCALE GENOMIC DNA]</scope>
    <source>
        <strain evidence="20">KCTC 22644</strain>
    </source>
</reference>
<evidence type="ECO:0000313" key="20">
    <source>
        <dbReference type="Proteomes" id="UP000245020"/>
    </source>
</evidence>
<comment type="cofactor">
    <cofactor evidence="14 16">
        <name>FAD</name>
        <dbReference type="ChEBI" id="CHEBI:57692"/>
    </cofactor>
    <text evidence="14 16">Binds 1 FAD per subunit.</text>
</comment>
<dbReference type="Gene3D" id="3.50.50.60">
    <property type="entry name" value="FAD/NAD(P)-binding domain"/>
    <property type="match status" value="2"/>
</dbReference>
<evidence type="ECO:0000259" key="18">
    <source>
        <dbReference type="Pfam" id="PF07992"/>
    </source>
</evidence>
<feature type="binding site" evidence="14">
    <location>
        <position position="59"/>
    </location>
    <ligand>
        <name>FAD</name>
        <dbReference type="ChEBI" id="CHEBI:57692"/>
    </ligand>
</feature>
<dbReference type="SUPFAM" id="SSF55424">
    <property type="entry name" value="FAD/NAD-linked reductases, dimerisation (C-terminal) domain"/>
    <property type="match status" value="1"/>
</dbReference>
<proteinExistence type="inferred from homology"/>
<dbReference type="InterPro" id="IPR050151">
    <property type="entry name" value="Class-I_Pyr_Nuc-Dis_Oxidored"/>
</dbReference>
<dbReference type="SUPFAM" id="SSF51905">
    <property type="entry name" value="FAD/NAD(P)-binding domain"/>
    <property type="match status" value="1"/>
</dbReference>
<dbReference type="PANTHER" id="PTHR22912:SF224">
    <property type="entry name" value="DIHYDROLIPOYL DEHYDROGENASE"/>
    <property type="match status" value="1"/>
</dbReference>
<accession>A0A2U2ACK0</accession>
<dbReference type="PRINTS" id="PR00411">
    <property type="entry name" value="PNDRDTASEI"/>
</dbReference>
<feature type="domain" description="FAD/NAD(P)-binding" evidence="18">
    <location>
        <begin position="6"/>
        <end position="334"/>
    </location>
</feature>
<gene>
    <name evidence="19" type="primary">lpdA</name>
    <name evidence="19" type="ORF">DC083_08655</name>
</gene>
<dbReference type="InterPro" id="IPR006258">
    <property type="entry name" value="Lipoamide_DH"/>
</dbReference>
<keyword evidence="5" id="KW-0963">Cytoplasm</keyword>
<dbReference type="GO" id="GO:0006103">
    <property type="term" value="P:2-oxoglutarate metabolic process"/>
    <property type="evidence" value="ECO:0007669"/>
    <property type="project" value="TreeGrafter"/>
</dbReference>
<dbReference type="InterPro" id="IPR036188">
    <property type="entry name" value="FAD/NAD-bd_sf"/>
</dbReference>
<evidence type="ECO:0000256" key="7">
    <source>
        <dbReference type="ARBA" id="ARBA00022827"/>
    </source>
</evidence>
<dbReference type="PRINTS" id="PR00368">
    <property type="entry name" value="FADPNR"/>
</dbReference>
<evidence type="ECO:0000256" key="15">
    <source>
        <dbReference type="PIRSR" id="PIRSR000350-4"/>
    </source>
</evidence>
<dbReference type="Gene3D" id="3.30.390.30">
    <property type="match status" value="1"/>
</dbReference>
<dbReference type="InterPro" id="IPR012999">
    <property type="entry name" value="Pyr_OxRdtase_I_AS"/>
</dbReference>
<dbReference type="Pfam" id="PF07992">
    <property type="entry name" value="Pyr_redox_2"/>
    <property type="match status" value="1"/>
</dbReference>
<keyword evidence="6 16" id="KW-0285">Flavoprotein</keyword>
<dbReference type="EMBL" id="QEWQ01000006">
    <property type="protein sequence ID" value="PWD80378.1"/>
    <property type="molecule type" value="Genomic_DNA"/>
</dbReference>
<dbReference type="PANTHER" id="PTHR22912">
    <property type="entry name" value="DISULFIDE OXIDOREDUCTASE"/>
    <property type="match status" value="1"/>
</dbReference>
<evidence type="ECO:0000256" key="5">
    <source>
        <dbReference type="ARBA" id="ARBA00022490"/>
    </source>
</evidence>
<feature type="active site" description="Proton acceptor" evidence="13">
    <location>
        <position position="451"/>
    </location>
</feature>
<keyword evidence="14" id="KW-0547">Nucleotide-binding</keyword>